<dbReference type="Pfam" id="PF17667">
    <property type="entry name" value="Pkinase_fungal"/>
    <property type="match status" value="1"/>
</dbReference>
<dbReference type="InterPro" id="IPR011009">
    <property type="entry name" value="Kinase-like_dom_sf"/>
</dbReference>
<dbReference type="InterPro" id="IPR008266">
    <property type="entry name" value="Tyr_kinase_AS"/>
</dbReference>
<dbReference type="SUPFAM" id="SSF56112">
    <property type="entry name" value="Protein kinase-like (PK-like)"/>
    <property type="match status" value="1"/>
</dbReference>
<dbReference type="Gene3D" id="1.10.510.10">
    <property type="entry name" value="Transferase(Phosphotransferase) domain 1"/>
    <property type="match status" value="1"/>
</dbReference>
<name>A0A165M8M6_9AGAM</name>
<feature type="compositionally biased region" description="Polar residues" evidence="1">
    <location>
        <begin position="635"/>
        <end position="649"/>
    </location>
</feature>
<proteinExistence type="predicted"/>
<keyword evidence="4" id="KW-1185">Reference proteome</keyword>
<protein>
    <recommendedName>
        <fullName evidence="2">Fungal-type protein kinase domain-containing protein</fullName>
    </recommendedName>
</protein>
<dbReference type="PANTHER" id="PTHR38248:SF2">
    <property type="entry name" value="FUNK1 11"/>
    <property type="match status" value="1"/>
</dbReference>
<feature type="region of interest" description="Disordered" evidence="1">
    <location>
        <begin position="635"/>
        <end position="665"/>
    </location>
</feature>
<accession>A0A165M8M6</accession>
<feature type="compositionally biased region" description="Low complexity" evidence="1">
    <location>
        <begin position="52"/>
        <end position="65"/>
    </location>
</feature>
<reference evidence="3 4" key="1">
    <citation type="journal article" date="2016" name="Mol. Biol. Evol.">
        <title>Comparative Genomics of Early-Diverging Mushroom-Forming Fungi Provides Insights into the Origins of Lignocellulose Decay Capabilities.</title>
        <authorList>
            <person name="Nagy L.G."/>
            <person name="Riley R."/>
            <person name="Tritt A."/>
            <person name="Adam C."/>
            <person name="Daum C."/>
            <person name="Floudas D."/>
            <person name="Sun H."/>
            <person name="Yadav J.S."/>
            <person name="Pangilinan J."/>
            <person name="Larsson K.H."/>
            <person name="Matsuura K."/>
            <person name="Barry K."/>
            <person name="Labutti K."/>
            <person name="Kuo R."/>
            <person name="Ohm R.A."/>
            <person name="Bhattacharya S.S."/>
            <person name="Shirouzu T."/>
            <person name="Yoshinaga Y."/>
            <person name="Martin F.M."/>
            <person name="Grigoriev I.V."/>
            <person name="Hibbett D.S."/>
        </authorList>
    </citation>
    <scope>NUCLEOTIDE SEQUENCE [LARGE SCALE GENOMIC DNA]</scope>
    <source>
        <strain evidence="3 4">HHB14362 ss-1</strain>
    </source>
</reference>
<gene>
    <name evidence="3" type="ORF">NEOLEDRAFT_1143908</name>
</gene>
<organism evidence="3 4">
    <name type="scientific">Neolentinus lepideus HHB14362 ss-1</name>
    <dbReference type="NCBI Taxonomy" id="1314782"/>
    <lineage>
        <taxon>Eukaryota</taxon>
        <taxon>Fungi</taxon>
        <taxon>Dikarya</taxon>
        <taxon>Basidiomycota</taxon>
        <taxon>Agaricomycotina</taxon>
        <taxon>Agaricomycetes</taxon>
        <taxon>Gloeophyllales</taxon>
        <taxon>Gloeophyllaceae</taxon>
        <taxon>Neolentinus</taxon>
    </lineage>
</organism>
<dbReference type="AlphaFoldDB" id="A0A165M8M6"/>
<feature type="region of interest" description="Disordered" evidence="1">
    <location>
        <begin position="29"/>
        <end position="66"/>
    </location>
</feature>
<dbReference type="EMBL" id="KV425722">
    <property type="protein sequence ID" value="KZT18033.1"/>
    <property type="molecule type" value="Genomic_DNA"/>
</dbReference>
<dbReference type="PROSITE" id="PS00109">
    <property type="entry name" value="PROTEIN_KINASE_TYR"/>
    <property type="match status" value="1"/>
</dbReference>
<feature type="domain" description="Fungal-type protein kinase" evidence="2">
    <location>
        <begin position="400"/>
        <end position="507"/>
    </location>
</feature>
<dbReference type="Proteomes" id="UP000076761">
    <property type="component" value="Unassembled WGS sequence"/>
</dbReference>
<dbReference type="InterPro" id="IPR040976">
    <property type="entry name" value="Pkinase_fungal"/>
</dbReference>
<evidence type="ECO:0000256" key="1">
    <source>
        <dbReference type="SAM" id="MobiDB-lite"/>
    </source>
</evidence>
<feature type="non-terminal residue" evidence="3">
    <location>
        <position position="1"/>
    </location>
</feature>
<evidence type="ECO:0000313" key="4">
    <source>
        <dbReference type="Proteomes" id="UP000076761"/>
    </source>
</evidence>
<dbReference type="PANTHER" id="PTHR38248">
    <property type="entry name" value="FUNK1 6"/>
    <property type="match status" value="1"/>
</dbReference>
<dbReference type="InParanoid" id="A0A165M8M6"/>
<dbReference type="GO" id="GO:0004672">
    <property type="term" value="F:protein kinase activity"/>
    <property type="evidence" value="ECO:0007669"/>
    <property type="project" value="InterPro"/>
</dbReference>
<evidence type="ECO:0000313" key="3">
    <source>
        <dbReference type="EMBL" id="KZT18033.1"/>
    </source>
</evidence>
<dbReference type="OrthoDB" id="2747778at2759"/>
<evidence type="ECO:0000259" key="2">
    <source>
        <dbReference type="Pfam" id="PF17667"/>
    </source>
</evidence>
<sequence length="665" mass="74992">LPRPFVSPPVDSGREQAFVDVFQDMKNITKESSNSKLMGNGDYKVKDKQHDGSSSSGSHGGVSDVTKAATKRNFRVKESEMYPVFRKCVHEAQLCSTLLFVGTSNEPDPTAHEMLKPDISVYSNITSDHDRTSWEHVDLCVELKPSMEDDPFVDSSHTGDVAAATTLSTDATFFNTIEEVSSSRFTEEELRESETYTQASGHPTPYSLERYTDKAIQARGQLVDYANFQWEYQHRAFLFQVIIFKNYARLLRYDRSGVIVSARFKYQETPYLAQFLSRFSAMSGDQRGKDPTVSIATSEEIALAKSILPQECIDDTRPMLKMTINDESGTKAVIVSKHKFRSHATTGRATRCHVAADIQTGKAVFLKDSWRYLVAGMDQEGVISLLLHDRKVENTRMLVRHGHYRIVLDVIGKTLMEAPSSRAIVKIMYDALVAHSYAYERANILHRDLSPNNILFIETDDGGVKGLLIDWDLCRDRTSLEGTWQFISSKLLRNPTARHTLQDDLEYSLPTSGRLSRVLTDIFDSASWHEDIRGWIGGDRKTAIFNRGAYILEGVGPYTRITFAPDPLNSLVFDLWLLFRSWFEHHNPANATNVAVRDSHKDRAYLLLDSKENDRQEGLLPTRVVSLTQTTVNRSRQSEGQSFAKSQRVSRAGDATGSRLAALEE</sequence>